<dbReference type="AlphaFoldDB" id="A0A7S3RAH3"/>
<gene>
    <name evidence="2" type="ORF">DTER00134_LOCUS22415</name>
</gene>
<feature type="compositionally biased region" description="Basic and acidic residues" evidence="1">
    <location>
        <begin position="116"/>
        <end position="141"/>
    </location>
</feature>
<accession>A0A7S3RAH3</accession>
<feature type="compositionally biased region" description="Polar residues" evidence="1">
    <location>
        <begin position="1"/>
        <end position="13"/>
    </location>
</feature>
<name>A0A7S3RAH3_DUNTE</name>
<feature type="compositionally biased region" description="Basic and acidic residues" evidence="1">
    <location>
        <begin position="85"/>
        <end position="108"/>
    </location>
</feature>
<proteinExistence type="predicted"/>
<protein>
    <submittedName>
        <fullName evidence="2">Uncharacterized protein</fullName>
    </submittedName>
</protein>
<feature type="region of interest" description="Disordered" evidence="1">
    <location>
        <begin position="1"/>
        <end position="141"/>
    </location>
</feature>
<evidence type="ECO:0000256" key="1">
    <source>
        <dbReference type="SAM" id="MobiDB-lite"/>
    </source>
</evidence>
<sequence length="141" mass="15888">MQSSFKLSTSTGASCGAARRPPRNVLCAAGRQTQAPRSMWTRPTPGRDEDFVKPSYIPRPSTQPMIQPSRREEQPLYSPAGPEFRPAERPEQPKELPEQPKMPERRPDPIPAGNPKKKEAPPRREGEREAPPPKETERQSQ</sequence>
<evidence type="ECO:0000313" key="2">
    <source>
        <dbReference type="EMBL" id="CAE0507338.1"/>
    </source>
</evidence>
<organism evidence="2">
    <name type="scientific">Dunaliella tertiolecta</name>
    <name type="common">Green alga</name>
    <dbReference type="NCBI Taxonomy" id="3047"/>
    <lineage>
        <taxon>Eukaryota</taxon>
        <taxon>Viridiplantae</taxon>
        <taxon>Chlorophyta</taxon>
        <taxon>core chlorophytes</taxon>
        <taxon>Chlorophyceae</taxon>
        <taxon>CS clade</taxon>
        <taxon>Chlamydomonadales</taxon>
        <taxon>Dunaliellaceae</taxon>
        <taxon>Dunaliella</taxon>
    </lineage>
</organism>
<dbReference type="EMBL" id="HBIP01037056">
    <property type="protein sequence ID" value="CAE0507338.1"/>
    <property type="molecule type" value="Transcribed_RNA"/>
</dbReference>
<reference evidence="2" key="1">
    <citation type="submission" date="2021-01" db="EMBL/GenBank/DDBJ databases">
        <authorList>
            <person name="Corre E."/>
            <person name="Pelletier E."/>
            <person name="Niang G."/>
            <person name="Scheremetjew M."/>
            <person name="Finn R."/>
            <person name="Kale V."/>
            <person name="Holt S."/>
            <person name="Cochrane G."/>
            <person name="Meng A."/>
            <person name="Brown T."/>
            <person name="Cohen L."/>
        </authorList>
    </citation>
    <scope>NUCLEOTIDE SEQUENCE</scope>
    <source>
        <strain evidence="2">CCMP1320</strain>
    </source>
</reference>